<dbReference type="Pfam" id="PF05150">
    <property type="entry name" value="Legionella_OMP"/>
    <property type="match status" value="1"/>
</dbReference>
<dbReference type="Proteomes" id="UP000217838">
    <property type="component" value="Unassembled WGS sequence"/>
</dbReference>
<reference evidence="3" key="1">
    <citation type="submission" date="2017-08" db="EMBL/GenBank/DDBJ databases">
        <title>A dynamic microbial community with high functional redundancy inhabits the cold, oxic subseafloor aquifer.</title>
        <authorList>
            <person name="Tully B.J."/>
            <person name="Wheat C.G."/>
            <person name="Glazer B.T."/>
            <person name="Huber J.A."/>
        </authorList>
    </citation>
    <scope>NUCLEOTIDE SEQUENCE [LARGE SCALE GENOMIC DNA]</scope>
</reference>
<dbReference type="AlphaFoldDB" id="A0A2A4YEH1"/>
<proteinExistence type="predicted"/>
<evidence type="ECO:0000313" key="2">
    <source>
        <dbReference type="EMBL" id="PCI92715.1"/>
    </source>
</evidence>
<evidence type="ECO:0000256" key="1">
    <source>
        <dbReference type="SAM" id="SignalP"/>
    </source>
</evidence>
<dbReference type="InterPro" id="IPR007825">
    <property type="entry name" value="Major_OMP_Legionella"/>
</dbReference>
<evidence type="ECO:0000313" key="3">
    <source>
        <dbReference type="Proteomes" id="UP000217838"/>
    </source>
</evidence>
<evidence type="ECO:0008006" key="4">
    <source>
        <dbReference type="Google" id="ProtNLM"/>
    </source>
</evidence>
<sequence length="385" mass="43081">MKKQFLYGSIVATVACSVSAFANPSADQRIEKLEREMKQVRVENVAGTAGAQYGTGQYQIHGGGWFIEGEALLWHARSAGTDWVLVLNQAAFPQQGHIKSLDFSWDWGFRVAVGKFFSHDAWDAQIIYTRFHTGDHAKINRDFTTASGTGGQEGATGPSGTSLGTFQYKLTYDCVDLELGKSVFPSSRLNLRPHAGIKSLWMNGKGRLSSENFIDALDTFLPVAGNVNVKVLDQSKFWGIGPKAGIDLNWFFSKQLRLRSAVEGSLQWSYFQVIEEELINVEPVGSPQASTTTRITANMHRFVPTARMLMGLSWGDYINNHKNFLEVGIDYEVNYFWRANQQLNQEDTVPANLTLSSTQSVRLLFDRISDDVAFQGVTFRVRFDF</sequence>
<dbReference type="PROSITE" id="PS51257">
    <property type="entry name" value="PROKAR_LIPOPROTEIN"/>
    <property type="match status" value="1"/>
</dbReference>
<protein>
    <recommendedName>
        <fullName evidence="4">Porin</fullName>
    </recommendedName>
</protein>
<dbReference type="EMBL" id="NVUU01000088">
    <property type="protein sequence ID" value="PCI92715.1"/>
    <property type="molecule type" value="Genomic_DNA"/>
</dbReference>
<comment type="caution">
    <text evidence="2">The sequence shown here is derived from an EMBL/GenBank/DDBJ whole genome shotgun (WGS) entry which is preliminary data.</text>
</comment>
<organism evidence="2 3">
    <name type="scientific">Aerophobetes bacterium</name>
    <dbReference type="NCBI Taxonomy" id="2030807"/>
    <lineage>
        <taxon>Bacteria</taxon>
        <taxon>Candidatus Aerophobota</taxon>
    </lineage>
</organism>
<accession>A0A2A4YEH1</accession>
<feature type="chain" id="PRO_5012427062" description="Porin" evidence="1">
    <location>
        <begin position="23"/>
        <end position="385"/>
    </location>
</feature>
<gene>
    <name evidence="2" type="ORF">COB11_06745</name>
</gene>
<name>A0A2A4YEH1_UNCAE</name>
<keyword evidence="1" id="KW-0732">Signal</keyword>
<feature type="signal peptide" evidence="1">
    <location>
        <begin position="1"/>
        <end position="22"/>
    </location>
</feature>